<accession>A0A2J7RCR9</accession>
<organism evidence="2 3">
    <name type="scientific">Cryptotermes secundus</name>
    <dbReference type="NCBI Taxonomy" id="105785"/>
    <lineage>
        <taxon>Eukaryota</taxon>
        <taxon>Metazoa</taxon>
        <taxon>Ecdysozoa</taxon>
        <taxon>Arthropoda</taxon>
        <taxon>Hexapoda</taxon>
        <taxon>Insecta</taxon>
        <taxon>Pterygota</taxon>
        <taxon>Neoptera</taxon>
        <taxon>Polyneoptera</taxon>
        <taxon>Dictyoptera</taxon>
        <taxon>Blattodea</taxon>
        <taxon>Blattoidea</taxon>
        <taxon>Termitoidae</taxon>
        <taxon>Kalotermitidae</taxon>
        <taxon>Cryptotermitinae</taxon>
        <taxon>Cryptotermes</taxon>
    </lineage>
</organism>
<evidence type="ECO:0000313" key="2">
    <source>
        <dbReference type="EMBL" id="PNF38622.1"/>
    </source>
</evidence>
<dbReference type="InParanoid" id="A0A2J7RCR9"/>
<evidence type="ECO:0000256" key="1">
    <source>
        <dbReference type="SAM" id="MobiDB-lite"/>
    </source>
</evidence>
<gene>
    <name evidence="2" type="ORF">B7P43_G02306</name>
</gene>
<feature type="region of interest" description="Disordered" evidence="1">
    <location>
        <begin position="20"/>
        <end position="42"/>
    </location>
</feature>
<protein>
    <submittedName>
        <fullName evidence="2">Uncharacterized protein</fullName>
    </submittedName>
</protein>
<dbReference type="EMBL" id="NEVH01005884">
    <property type="protein sequence ID" value="PNF38622.1"/>
    <property type="molecule type" value="Genomic_DNA"/>
</dbReference>
<sequence>MSSRPALGSTQHPIQWMLRALSPGVKQPGHEDDHSPPTSGEVKKMWICTSTPRYALIA</sequence>
<dbReference type="AlphaFoldDB" id="A0A2J7RCR9"/>
<comment type="caution">
    <text evidence="2">The sequence shown here is derived from an EMBL/GenBank/DDBJ whole genome shotgun (WGS) entry which is preliminary data.</text>
</comment>
<proteinExistence type="predicted"/>
<name>A0A2J7RCR9_9NEOP</name>
<dbReference type="Proteomes" id="UP000235965">
    <property type="component" value="Unassembled WGS sequence"/>
</dbReference>
<reference evidence="2 3" key="1">
    <citation type="submission" date="2017-12" db="EMBL/GenBank/DDBJ databases">
        <title>Hemimetabolous genomes reveal molecular basis of termite eusociality.</title>
        <authorList>
            <person name="Harrison M.C."/>
            <person name="Jongepier E."/>
            <person name="Robertson H.M."/>
            <person name="Arning N."/>
            <person name="Bitard-Feildel T."/>
            <person name="Chao H."/>
            <person name="Childers C.P."/>
            <person name="Dinh H."/>
            <person name="Doddapaneni H."/>
            <person name="Dugan S."/>
            <person name="Gowin J."/>
            <person name="Greiner C."/>
            <person name="Han Y."/>
            <person name="Hu H."/>
            <person name="Hughes D.S.T."/>
            <person name="Huylmans A.-K."/>
            <person name="Kemena C."/>
            <person name="Kremer L.P.M."/>
            <person name="Lee S.L."/>
            <person name="Lopez-Ezquerra A."/>
            <person name="Mallet L."/>
            <person name="Monroy-Kuhn J.M."/>
            <person name="Moser A."/>
            <person name="Murali S.C."/>
            <person name="Muzny D.M."/>
            <person name="Otani S."/>
            <person name="Piulachs M.-D."/>
            <person name="Poelchau M."/>
            <person name="Qu J."/>
            <person name="Schaub F."/>
            <person name="Wada-Katsumata A."/>
            <person name="Worley K.C."/>
            <person name="Xie Q."/>
            <person name="Ylla G."/>
            <person name="Poulsen M."/>
            <person name="Gibbs R.A."/>
            <person name="Schal C."/>
            <person name="Richards S."/>
            <person name="Belles X."/>
            <person name="Korb J."/>
            <person name="Bornberg-Bauer E."/>
        </authorList>
    </citation>
    <scope>NUCLEOTIDE SEQUENCE [LARGE SCALE GENOMIC DNA]</scope>
    <source>
        <tissue evidence="2">Whole body</tissue>
    </source>
</reference>
<evidence type="ECO:0000313" key="3">
    <source>
        <dbReference type="Proteomes" id="UP000235965"/>
    </source>
</evidence>
<keyword evidence="3" id="KW-1185">Reference proteome</keyword>